<dbReference type="InterPro" id="IPR012338">
    <property type="entry name" value="Beta-lactam/transpept-like"/>
</dbReference>
<sequence length="480" mass="49169">MSLSDNADPKVASSTPHARPAATAPEPGKARRRRALTRVLAALAVVVTVAAVGALVLQIAAVTNPRTGILTAPEAYPPATPDPVLDGPNPDAPLPDLASMLPALLEDERLNGTVSASFADALTGEVLFEQLGDQPLAPASSMKVVTAVAAFEHLGAEYRIPTTVVEGATEDSVVLVGGGDVTLTIDGEGYYDDHAAGASLAELAEAVLEARGGDAPATVVLDTSLFTDNVKAEGAVAADLIQSTAPMAPIMVDGGRKNNTLKYSDHYSDPAMVAAESFADLLGADEVTEGTAEEGAEALATVYSAPVAALADSFLLTSDNLLADAVSLQTGLVVEGTMTWAAMSTAHLSTLEELGVDTTGLVFNDGSGLSLTDRMTANAFTGLLLGSFDAEASSVFESLPVAGYSGTLRGRFKSTDDGDGMVRAKTGTLNDVKVISLTGTLTTLDGRQIIFSLISNQHTGEETVEDAMDEISAAVSQCGC</sequence>
<dbReference type="GO" id="GO:0000270">
    <property type="term" value="P:peptidoglycan metabolic process"/>
    <property type="evidence" value="ECO:0007669"/>
    <property type="project" value="TreeGrafter"/>
</dbReference>
<evidence type="ECO:0000313" key="5">
    <source>
        <dbReference type="EMBL" id="THV28072.1"/>
    </source>
</evidence>
<dbReference type="Proteomes" id="UP000305792">
    <property type="component" value="Unassembled WGS sequence"/>
</dbReference>
<evidence type="ECO:0000256" key="3">
    <source>
        <dbReference type="SAM" id="MobiDB-lite"/>
    </source>
</evidence>
<accession>A0A4S8PFH1</accession>
<feature type="region of interest" description="Disordered" evidence="3">
    <location>
        <begin position="1"/>
        <end position="30"/>
    </location>
</feature>
<dbReference type="EC" id="3.4.16.4" evidence="5"/>
<comment type="similarity">
    <text evidence="1">Belongs to the peptidase S13 family.</text>
</comment>
<dbReference type="AlphaFoldDB" id="A0A4S8PFH1"/>
<protein>
    <submittedName>
        <fullName evidence="5">D-alanyl-D-alanine carboxypeptidase/D-alanyl-D-alanine-endopeptidase</fullName>
        <ecNumber evidence="5">3.4.16.4</ecNumber>
    </submittedName>
</protein>
<reference evidence="5 6" key="1">
    <citation type="journal article" date="2018" name="Int. J. Syst. Evol. Microbiol.">
        <title>Glycomyces paridis sp. nov., isolated from the medicinal plant Paris polyphylla.</title>
        <authorList>
            <person name="Fang X.M."/>
            <person name="Bai J.L."/>
            <person name="Su J."/>
            <person name="Zhao L.L."/>
            <person name="Liu H.Y."/>
            <person name="Ma B.P."/>
            <person name="Zhang Y.Q."/>
            <person name="Yu L.Y."/>
        </authorList>
    </citation>
    <scope>NUCLEOTIDE SEQUENCE [LARGE SCALE GENOMIC DNA]</scope>
    <source>
        <strain evidence="5 6">CPCC 204357</strain>
    </source>
</reference>
<dbReference type="PANTHER" id="PTHR30023">
    <property type="entry name" value="D-ALANYL-D-ALANINE CARBOXYPEPTIDASE"/>
    <property type="match status" value="1"/>
</dbReference>
<proteinExistence type="inferred from homology"/>
<evidence type="ECO:0000313" key="6">
    <source>
        <dbReference type="Proteomes" id="UP000305792"/>
    </source>
</evidence>
<name>A0A4S8PFH1_9ACTN</name>
<dbReference type="RefSeq" id="WP_136530306.1">
    <property type="nucleotide sequence ID" value="NZ_STGX01000009.1"/>
</dbReference>
<organism evidence="5 6">
    <name type="scientific">Glycomyces paridis</name>
    <dbReference type="NCBI Taxonomy" id="2126555"/>
    <lineage>
        <taxon>Bacteria</taxon>
        <taxon>Bacillati</taxon>
        <taxon>Actinomycetota</taxon>
        <taxon>Actinomycetes</taxon>
        <taxon>Glycomycetales</taxon>
        <taxon>Glycomycetaceae</taxon>
        <taxon>Glycomyces</taxon>
    </lineage>
</organism>
<feature type="transmembrane region" description="Helical" evidence="4">
    <location>
        <begin position="39"/>
        <end position="61"/>
    </location>
</feature>
<keyword evidence="4" id="KW-0472">Membrane</keyword>
<gene>
    <name evidence="5" type="primary">dacB</name>
    <name evidence="5" type="ORF">E9998_13965</name>
</gene>
<dbReference type="PRINTS" id="PR00922">
    <property type="entry name" value="DADACBPTASE3"/>
</dbReference>
<evidence type="ECO:0000256" key="4">
    <source>
        <dbReference type="SAM" id="Phobius"/>
    </source>
</evidence>
<comment type="caution">
    <text evidence="5">The sequence shown here is derived from an EMBL/GenBank/DDBJ whole genome shotgun (WGS) entry which is preliminary data.</text>
</comment>
<dbReference type="Gene3D" id="3.40.710.10">
    <property type="entry name" value="DD-peptidase/beta-lactamase superfamily"/>
    <property type="match status" value="2"/>
</dbReference>
<dbReference type="PANTHER" id="PTHR30023:SF0">
    <property type="entry name" value="PENICILLIN-SENSITIVE CARBOXYPEPTIDASE A"/>
    <property type="match status" value="1"/>
</dbReference>
<dbReference type="OrthoDB" id="56883at2"/>
<dbReference type="GO" id="GO:0009002">
    <property type="term" value="F:serine-type D-Ala-D-Ala carboxypeptidase activity"/>
    <property type="evidence" value="ECO:0007669"/>
    <property type="project" value="UniProtKB-EC"/>
</dbReference>
<dbReference type="NCBIfam" id="TIGR00666">
    <property type="entry name" value="PBP4"/>
    <property type="match status" value="1"/>
</dbReference>
<dbReference type="SUPFAM" id="SSF56601">
    <property type="entry name" value="beta-lactamase/transpeptidase-like"/>
    <property type="match status" value="1"/>
</dbReference>
<keyword evidence="5" id="KW-0645">Protease</keyword>
<dbReference type="GO" id="GO:0006508">
    <property type="term" value="P:proteolysis"/>
    <property type="evidence" value="ECO:0007669"/>
    <property type="project" value="InterPro"/>
</dbReference>
<keyword evidence="5" id="KW-0121">Carboxypeptidase</keyword>
<keyword evidence="4" id="KW-0812">Transmembrane</keyword>
<keyword evidence="2 5" id="KW-0378">Hydrolase</keyword>
<evidence type="ECO:0000256" key="1">
    <source>
        <dbReference type="ARBA" id="ARBA00006096"/>
    </source>
</evidence>
<evidence type="ECO:0000256" key="2">
    <source>
        <dbReference type="ARBA" id="ARBA00022801"/>
    </source>
</evidence>
<dbReference type="InterPro" id="IPR000667">
    <property type="entry name" value="Peptidase_S13"/>
</dbReference>
<dbReference type="Pfam" id="PF02113">
    <property type="entry name" value="Peptidase_S13"/>
    <property type="match status" value="1"/>
</dbReference>
<keyword evidence="4" id="KW-1133">Transmembrane helix</keyword>
<keyword evidence="6" id="KW-1185">Reference proteome</keyword>
<dbReference type="EMBL" id="STGX01000009">
    <property type="protein sequence ID" value="THV28072.1"/>
    <property type="molecule type" value="Genomic_DNA"/>
</dbReference>